<evidence type="ECO:0008006" key="3">
    <source>
        <dbReference type="Google" id="ProtNLM"/>
    </source>
</evidence>
<organism evidence="1 2">
    <name type="scientific">Roseibium algicola</name>
    <dbReference type="NCBI Taxonomy" id="2857014"/>
    <lineage>
        <taxon>Bacteria</taxon>
        <taxon>Pseudomonadati</taxon>
        <taxon>Pseudomonadota</taxon>
        <taxon>Alphaproteobacteria</taxon>
        <taxon>Hyphomicrobiales</taxon>
        <taxon>Stappiaceae</taxon>
        <taxon>Roseibium</taxon>
    </lineage>
</organism>
<protein>
    <recommendedName>
        <fullName evidence="3">Short-chain dehydrogenase</fullName>
    </recommendedName>
</protein>
<evidence type="ECO:0000313" key="1">
    <source>
        <dbReference type="EMBL" id="AQQ02452.1"/>
    </source>
</evidence>
<accession>A0ABM6HX83</accession>
<dbReference type="RefSeq" id="WP_077290242.1">
    <property type="nucleotide sequence ID" value="NZ_CP019630.1"/>
</dbReference>
<gene>
    <name evidence="1" type="ORF">B0E33_01625</name>
</gene>
<evidence type="ECO:0000313" key="2">
    <source>
        <dbReference type="Proteomes" id="UP000188174"/>
    </source>
</evidence>
<name>A0ABM6HX83_9HYPH</name>
<proteinExistence type="predicted"/>
<reference evidence="1 2" key="1">
    <citation type="submission" date="2017-02" db="EMBL/GenBank/DDBJ databases">
        <authorList>
            <person name="Jeong S."/>
        </authorList>
    </citation>
    <scope>NUCLEOTIDE SEQUENCE [LARGE SCALE GENOMIC DNA]</scope>
    <source>
        <strain evidence="1 2">RMAR6-6</strain>
    </source>
</reference>
<keyword evidence="2" id="KW-1185">Reference proteome</keyword>
<dbReference type="Proteomes" id="UP000188174">
    <property type="component" value="Chromosome"/>
</dbReference>
<dbReference type="EMBL" id="CP019630">
    <property type="protein sequence ID" value="AQQ02452.1"/>
    <property type="molecule type" value="Genomic_DNA"/>
</dbReference>
<sequence>MTETETIIERIQREKKERAAALRARHESAPYPPAVSSLCLNQTLYTPIQLNPERDDKFLYSLKFEKQQFDAHCVYCGKQSTFRTLTDRMPSDVAAEKARVDAFNRPATDRLKRLNLADGQFALHLGCSRHPVHLYSYFFAYNEKEGVLEKIGQTPSLEDVAGADIERYRKILGDDFAELRRATGLFAHGIGIGSFVYLRRIFENLVESARSAADPEGQRETEFMRMRMAERINALATYLPPALVKYKDTYGILSKGLHELTEDDCKRYFPVVRAAVIMMLEQRYEADQKAKVEAELDRAVAVIAAETKDA</sequence>